<dbReference type="EMBL" id="WTYS01000001">
    <property type="protein sequence ID" value="MXO57568.1"/>
    <property type="molecule type" value="Genomic_DNA"/>
</dbReference>
<evidence type="ECO:0000256" key="2">
    <source>
        <dbReference type="ARBA" id="ARBA00008854"/>
    </source>
</evidence>
<dbReference type="PROSITE" id="PS51257">
    <property type="entry name" value="PROKAR_LIPOPROTEIN"/>
    <property type="match status" value="1"/>
</dbReference>
<comment type="similarity">
    <text evidence="2">Belongs to the LemA family.</text>
</comment>
<name>A0A6I4SQC8_9SPHN</name>
<evidence type="ECO:0000256" key="6">
    <source>
        <dbReference type="SAM" id="SignalP"/>
    </source>
</evidence>
<evidence type="ECO:0000256" key="4">
    <source>
        <dbReference type="ARBA" id="ARBA00022989"/>
    </source>
</evidence>
<dbReference type="OrthoDB" id="9804152at2"/>
<reference evidence="7 8" key="1">
    <citation type="submission" date="2019-12" db="EMBL/GenBank/DDBJ databases">
        <title>Genomic-based taxomic classification of the family Erythrobacteraceae.</title>
        <authorList>
            <person name="Xu L."/>
        </authorList>
    </citation>
    <scope>NUCLEOTIDE SEQUENCE [LARGE SCALE GENOMIC DNA]</scope>
    <source>
        <strain evidence="7 8">JCM 17802</strain>
    </source>
</reference>
<dbReference type="PANTHER" id="PTHR34478">
    <property type="entry name" value="PROTEIN LEMA"/>
    <property type="match status" value="1"/>
</dbReference>
<keyword evidence="3" id="KW-0812">Transmembrane</keyword>
<organism evidence="7 8">
    <name type="scientific">Pontixanthobacter gangjinensis</name>
    <dbReference type="NCBI Taxonomy" id="1028742"/>
    <lineage>
        <taxon>Bacteria</taxon>
        <taxon>Pseudomonadati</taxon>
        <taxon>Pseudomonadota</taxon>
        <taxon>Alphaproteobacteria</taxon>
        <taxon>Sphingomonadales</taxon>
        <taxon>Erythrobacteraceae</taxon>
        <taxon>Pontixanthobacter</taxon>
    </lineage>
</organism>
<dbReference type="InterPro" id="IPR023353">
    <property type="entry name" value="LemA-like_dom_sf"/>
</dbReference>
<dbReference type="PANTHER" id="PTHR34478:SF2">
    <property type="entry name" value="MEMBRANE PROTEIN"/>
    <property type="match status" value="1"/>
</dbReference>
<comment type="caution">
    <text evidence="7">The sequence shown here is derived from an EMBL/GenBank/DDBJ whole genome shotgun (WGS) entry which is preliminary data.</text>
</comment>
<sequence>MNFSNIRRLAFVAIASLGLAACGINSVPAAEETAKAKWADVEAAFQSRANLLGNLGEIASSASDREGQILTDVIEARAKATSIQVSADDLNDPAKMEQFQAAQGELSKGLGRLMVNVEQYPTLKSNDNFLMLQGQVEGIENKIRISVRDYNEAVRVYNTTIRTFPDTIGANLIHGAEPLVPYTSVTEGAEVAEQLDLGPDS</sequence>
<evidence type="ECO:0000256" key="5">
    <source>
        <dbReference type="ARBA" id="ARBA00023136"/>
    </source>
</evidence>
<dbReference type="AlphaFoldDB" id="A0A6I4SQC8"/>
<evidence type="ECO:0000313" key="8">
    <source>
        <dbReference type="Proteomes" id="UP000468943"/>
    </source>
</evidence>
<accession>A0A6I4SQC8</accession>
<keyword evidence="5" id="KW-0472">Membrane</keyword>
<keyword evidence="8" id="KW-1185">Reference proteome</keyword>
<feature type="chain" id="PRO_5026067609" evidence="6">
    <location>
        <begin position="30"/>
        <end position="201"/>
    </location>
</feature>
<evidence type="ECO:0000256" key="1">
    <source>
        <dbReference type="ARBA" id="ARBA00004167"/>
    </source>
</evidence>
<dbReference type="Pfam" id="PF04011">
    <property type="entry name" value="LemA"/>
    <property type="match status" value="1"/>
</dbReference>
<comment type="subcellular location">
    <subcellularLocation>
        <location evidence="1">Membrane</location>
        <topology evidence="1">Single-pass membrane protein</topology>
    </subcellularLocation>
</comment>
<protein>
    <submittedName>
        <fullName evidence="7">LemA family protein</fullName>
    </submittedName>
</protein>
<keyword evidence="4" id="KW-1133">Transmembrane helix</keyword>
<keyword evidence="6" id="KW-0732">Signal</keyword>
<dbReference type="Gene3D" id="1.20.1440.20">
    <property type="entry name" value="LemA-like domain"/>
    <property type="match status" value="1"/>
</dbReference>
<evidence type="ECO:0000313" key="7">
    <source>
        <dbReference type="EMBL" id="MXO57568.1"/>
    </source>
</evidence>
<dbReference type="GO" id="GO:0016020">
    <property type="term" value="C:membrane"/>
    <property type="evidence" value="ECO:0007669"/>
    <property type="project" value="UniProtKB-SubCell"/>
</dbReference>
<proteinExistence type="inferred from homology"/>
<evidence type="ECO:0000256" key="3">
    <source>
        <dbReference type="ARBA" id="ARBA00022692"/>
    </source>
</evidence>
<dbReference type="InterPro" id="IPR007156">
    <property type="entry name" value="MamQ_LemA"/>
</dbReference>
<feature type="signal peptide" evidence="6">
    <location>
        <begin position="1"/>
        <end position="29"/>
    </location>
</feature>
<gene>
    <name evidence="7" type="ORF">GRI36_11835</name>
</gene>
<dbReference type="Proteomes" id="UP000468943">
    <property type="component" value="Unassembled WGS sequence"/>
</dbReference>
<dbReference type="RefSeq" id="WP_160598631.1">
    <property type="nucleotide sequence ID" value="NZ_WTYS01000001.1"/>
</dbReference>
<dbReference type="SUPFAM" id="SSF140478">
    <property type="entry name" value="LemA-like"/>
    <property type="match status" value="1"/>
</dbReference>